<dbReference type="InterPro" id="IPR016040">
    <property type="entry name" value="NAD(P)-bd_dom"/>
</dbReference>
<evidence type="ECO:0000313" key="3">
    <source>
        <dbReference type="EMBL" id="KAK7408132.1"/>
    </source>
</evidence>
<feature type="domain" description="NAD(P)-binding" evidence="2">
    <location>
        <begin position="10"/>
        <end position="220"/>
    </location>
</feature>
<comment type="caution">
    <text evidence="3">The sequence shown here is derived from an EMBL/GenBank/DDBJ whole genome shotgun (WGS) entry which is preliminary data.</text>
</comment>
<dbReference type="PANTHER" id="PTHR15020">
    <property type="entry name" value="FLAVIN REDUCTASE-RELATED"/>
    <property type="match status" value="1"/>
</dbReference>
<dbReference type="Gene3D" id="3.40.50.720">
    <property type="entry name" value="NAD(P)-binding Rossmann-like Domain"/>
    <property type="match status" value="1"/>
</dbReference>
<gene>
    <name evidence="3" type="ORF">QQX98_009723</name>
</gene>
<dbReference type="SUPFAM" id="SSF51735">
    <property type="entry name" value="NAD(P)-binding Rossmann-fold domains"/>
    <property type="match status" value="1"/>
</dbReference>
<dbReference type="InterPro" id="IPR036291">
    <property type="entry name" value="NAD(P)-bd_dom_sf"/>
</dbReference>
<organism evidence="3 4">
    <name type="scientific">Neonectria punicea</name>
    <dbReference type="NCBI Taxonomy" id="979145"/>
    <lineage>
        <taxon>Eukaryota</taxon>
        <taxon>Fungi</taxon>
        <taxon>Dikarya</taxon>
        <taxon>Ascomycota</taxon>
        <taxon>Pezizomycotina</taxon>
        <taxon>Sordariomycetes</taxon>
        <taxon>Hypocreomycetidae</taxon>
        <taxon>Hypocreales</taxon>
        <taxon>Nectriaceae</taxon>
        <taxon>Neonectria</taxon>
    </lineage>
</organism>
<dbReference type="PANTHER" id="PTHR15020:SF50">
    <property type="entry name" value="UPF0659 PROTEIN YMR090W"/>
    <property type="match status" value="1"/>
</dbReference>
<evidence type="ECO:0000259" key="2">
    <source>
        <dbReference type="Pfam" id="PF13460"/>
    </source>
</evidence>
<reference evidence="3 4" key="1">
    <citation type="journal article" date="2025" name="Microbiol. Resour. Announc.">
        <title>Draft genome sequences for Neonectria magnoliae and Neonectria punicea, canker pathogens of Liriodendron tulipifera and Acer saccharum in West Virginia.</title>
        <authorList>
            <person name="Petronek H.M."/>
            <person name="Kasson M.T."/>
            <person name="Metheny A.M."/>
            <person name="Stauder C.M."/>
            <person name="Lovett B."/>
            <person name="Lynch S.C."/>
            <person name="Garnas J.R."/>
            <person name="Kasson L.R."/>
            <person name="Stajich J.E."/>
        </authorList>
    </citation>
    <scope>NUCLEOTIDE SEQUENCE [LARGE SCALE GENOMIC DNA]</scope>
    <source>
        <strain evidence="3 4">NRRL 64653</strain>
    </source>
</reference>
<name>A0ABR1GRK4_9HYPO</name>
<sequence length="265" mass="29560">MAPLRVLLFGGNAALSRLMTSAMQERSWDVISVVRDARQRERILQLGDGKKGKVDVMVYDLGRLHSVVDAQDIIERARPNTIVFAAGSMSNPFGVDRDAAKFIMKASVADSDIVKFLFISFSSSRRKRAPWWSESAYHDWLAEKSSYPDIYQAKLEADEYLVAQANARARRGGPHFQASSLRPTWLTNSKGVGWMQLGKGDCVGQVTRDDVARVAVSLLSRHDTNGWFDLFQGDIEIEDAVEAVVRGKVNCIEGEDIEGMYQLVD</sequence>
<comment type="similarity">
    <text evidence="1">Belongs to the avfA family.</text>
</comment>
<keyword evidence="4" id="KW-1185">Reference proteome</keyword>
<evidence type="ECO:0000256" key="1">
    <source>
        <dbReference type="ARBA" id="ARBA00038376"/>
    </source>
</evidence>
<proteinExistence type="inferred from homology"/>
<accession>A0ABR1GRK4</accession>
<protein>
    <recommendedName>
        <fullName evidence="2">NAD(P)-binding domain-containing protein</fullName>
    </recommendedName>
</protein>
<evidence type="ECO:0000313" key="4">
    <source>
        <dbReference type="Proteomes" id="UP001498476"/>
    </source>
</evidence>
<dbReference type="EMBL" id="JAZAVJ010000198">
    <property type="protein sequence ID" value="KAK7408132.1"/>
    <property type="molecule type" value="Genomic_DNA"/>
</dbReference>
<dbReference type="Proteomes" id="UP001498476">
    <property type="component" value="Unassembled WGS sequence"/>
</dbReference>
<dbReference type="Pfam" id="PF13460">
    <property type="entry name" value="NAD_binding_10"/>
    <property type="match status" value="1"/>
</dbReference>